<comment type="caution">
    <text evidence="1">The sequence shown here is derived from an EMBL/GenBank/DDBJ whole genome shotgun (WGS) entry which is preliminary data.</text>
</comment>
<keyword evidence="2" id="KW-1185">Reference proteome</keyword>
<dbReference type="Pfam" id="PF10712">
    <property type="entry name" value="NAD-GH"/>
    <property type="match status" value="1"/>
</dbReference>
<feature type="non-terminal residue" evidence="1">
    <location>
        <position position="203"/>
    </location>
</feature>
<evidence type="ECO:0000313" key="1">
    <source>
        <dbReference type="EMBL" id="KAG5459606.1"/>
    </source>
</evidence>
<dbReference type="EMBL" id="JAEFCI010006558">
    <property type="protein sequence ID" value="KAG5459606.1"/>
    <property type="molecule type" value="Genomic_DNA"/>
</dbReference>
<dbReference type="OrthoDB" id="2017405at2759"/>
<sequence>MRVDPPTRTISSTCDLSFFESLSTFSTGSMVLRKRSWQSSSNLALRIDLDGSLRGGGERPLGAFAGSAESTDGAGIHRKIFLTGQCTHVVDEPVVKILSAQVRVSSGGLHLEDALLDREQRNVERAAAQVENQDVFLLCRLLVEAVGDRGGRGLVDDAQDVQPGDLAGVLRSLALGVVEVGGHRDYRVGDLGAEERLRGLRHL</sequence>
<dbReference type="Proteomes" id="UP000673691">
    <property type="component" value="Unassembled WGS sequence"/>
</dbReference>
<evidence type="ECO:0000313" key="2">
    <source>
        <dbReference type="Proteomes" id="UP000673691"/>
    </source>
</evidence>
<accession>A0A8H8DIL5</accession>
<organism evidence="1 2">
    <name type="scientific">Olpidium bornovanus</name>
    <dbReference type="NCBI Taxonomy" id="278681"/>
    <lineage>
        <taxon>Eukaryota</taxon>
        <taxon>Fungi</taxon>
        <taxon>Fungi incertae sedis</taxon>
        <taxon>Olpidiomycota</taxon>
        <taxon>Olpidiomycotina</taxon>
        <taxon>Olpidiomycetes</taxon>
        <taxon>Olpidiales</taxon>
        <taxon>Olpidiaceae</taxon>
        <taxon>Olpidium</taxon>
    </lineage>
</organism>
<dbReference type="InterPro" id="IPR019651">
    <property type="entry name" value="Glutamate_DH_NAD-spec"/>
</dbReference>
<name>A0A8H8DIL5_9FUNG</name>
<protein>
    <submittedName>
        <fullName evidence="1">NAD-specific glutamate dehydrogenase-domain-containing protein</fullName>
    </submittedName>
</protein>
<proteinExistence type="predicted"/>
<gene>
    <name evidence="1" type="ORF">BJ554DRAFT_8452</name>
</gene>
<reference evidence="1 2" key="1">
    <citation type="journal article" name="Sci. Rep.">
        <title>Genome-scale phylogenetic analyses confirm Olpidium as the closest living zoosporic fungus to the non-flagellated, terrestrial fungi.</title>
        <authorList>
            <person name="Chang Y."/>
            <person name="Rochon D."/>
            <person name="Sekimoto S."/>
            <person name="Wang Y."/>
            <person name="Chovatia M."/>
            <person name="Sandor L."/>
            <person name="Salamov A."/>
            <person name="Grigoriev I.V."/>
            <person name="Stajich J.E."/>
            <person name="Spatafora J.W."/>
        </authorList>
    </citation>
    <scope>NUCLEOTIDE SEQUENCE [LARGE SCALE GENOMIC DNA]</scope>
    <source>
        <strain evidence="1">S191</strain>
    </source>
</reference>
<dbReference type="AlphaFoldDB" id="A0A8H8DIL5"/>